<proteinExistence type="predicted"/>
<reference evidence="1" key="1">
    <citation type="submission" date="2013-08" db="EMBL/GenBank/DDBJ databases">
        <authorList>
            <person name="Mendez C."/>
            <person name="Richter M."/>
            <person name="Ferrer M."/>
            <person name="Sanchez J."/>
        </authorList>
    </citation>
    <scope>NUCLEOTIDE SEQUENCE</scope>
</reference>
<gene>
    <name evidence="1" type="ORF">B1A_18818</name>
</gene>
<comment type="caution">
    <text evidence="1">The sequence shown here is derived from an EMBL/GenBank/DDBJ whole genome shotgun (WGS) entry which is preliminary data.</text>
</comment>
<name>T0ZW81_9ZZZZ</name>
<reference evidence="1" key="2">
    <citation type="journal article" date="2014" name="ISME J.">
        <title>Microbial stratification in low pH oxic and suboxic macroscopic growths along an acid mine drainage.</title>
        <authorList>
            <person name="Mendez-Garcia C."/>
            <person name="Mesa V."/>
            <person name="Sprenger R.R."/>
            <person name="Richter M."/>
            <person name="Diez M.S."/>
            <person name="Solano J."/>
            <person name="Bargiela R."/>
            <person name="Golyshina O.V."/>
            <person name="Manteca A."/>
            <person name="Ramos J.L."/>
            <person name="Gallego J.R."/>
            <person name="Llorente I."/>
            <person name="Martins Dos Santos V.A."/>
            <person name="Jensen O.N."/>
            <person name="Pelaez A.I."/>
            <person name="Sanchez J."/>
            <person name="Ferrer M."/>
        </authorList>
    </citation>
    <scope>NUCLEOTIDE SEQUENCE</scope>
</reference>
<feature type="non-terminal residue" evidence="1">
    <location>
        <position position="141"/>
    </location>
</feature>
<evidence type="ECO:0000313" key="1">
    <source>
        <dbReference type="EMBL" id="EQD34165.1"/>
    </source>
</evidence>
<protein>
    <submittedName>
        <fullName evidence="1">TraI protein</fullName>
    </submittedName>
</protein>
<dbReference type="EMBL" id="AUZX01013891">
    <property type="protein sequence ID" value="EQD34165.1"/>
    <property type="molecule type" value="Genomic_DNA"/>
</dbReference>
<organism evidence="1">
    <name type="scientific">mine drainage metagenome</name>
    <dbReference type="NCBI Taxonomy" id="410659"/>
    <lineage>
        <taxon>unclassified sequences</taxon>
        <taxon>metagenomes</taxon>
        <taxon>ecological metagenomes</taxon>
    </lineage>
</organism>
<accession>T0ZW81</accession>
<sequence length="141" mass="15325">MIQRLAQDYAALSPDQRAKTLVLTSTNADRQALNTAIRAELQQRGELGKGIEISVLRKADLTAQESKRAESYTPGQVVEIGADYQRAQLARGSRWTIAAVSADTLTLADVAGKTRTIDPGQIKLQAYDAESRSIAVGDRLR</sequence>
<dbReference type="AlphaFoldDB" id="T0ZW81"/>